<dbReference type="PANTHER" id="PTHR35841">
    <property type="entry name" value="PHOSPHONATES-BINDING PERIPLASMIC PROTEIN"/>
    <property type="match status" value="1"/>
</dbReference>
<dbReference type="EMBL" id="CAJPEV010000433">
    <property type="protein sequence ID" value="CAG0885216.1"/>
    <property type="molecule type" value="Genomic_DNA"/>
</dbReference>
<accession>A0A7R8X604</accession>
<dbReference type="Gene3D" id="3.40.190.10">
    <property type="entry name" value="Periplasmic binding protein-like II"/>
    <property type="match status" value="2"/>
</dbReference>
<proteinExistence type="predicted"/>
<keyword evidence="2" id="KW-1185">Reference proteome</keyword>
<dbReference type="EMBL" id="LR899950">
    <property type="protein sequence ID" value="CAD7243439.1"/>
    <property type="molecule type" value="Genomic_DNA"/>
</dbReference>
<name>A0A7R8X604_9CRUS</name>
<organism evidence="1">
    <name type="scientific">Darwinula stevensoni</name>
    <dbReference type="NCBI Taxonomy" id="69355"/>
    <lineage>
        <taxon>Eukaryota</taxon>
        <taxon>Metazoa</taxon>
        <taxon>Ecdysozoa</taxon>
        <taxon>Arthropoda</taxon>
        <taxon>Crustacea</taxon>
        <taxon>Oligostraca</taxon>
        <taxon>Ostracoda</taxon>
        <taxon>Podocopa</taxon>
        <taxon>Podocopida</taxon>
        <taxon>Darwinulocopina</taxon>
        <taxon>Darwinuloidea</taxon>
        <taxon>Darwinulidae</taxon>
        <taxon>Darwinula</taxon>
    </lineage>
</organism>
<dbReference type="AlphaFoldDB" id="A0A7R8X604"/>
<dbReference type="SUPFAM" id="SSF53850">
    <property type="entry name" value="Periplasmic binding protein-like II"/>
    <property type="match status" value="1"/>
</dbReference>
<evidence type="ECO:0000313" key="1">
    <source>
        <dbReference type="EMBL" id="CAD7243439.1"/>
    </source>
</evidence>
<dbReference type="OrthoDB" id="5310573at2759"/>
<evidence type="ECO:0000313" key="2">
    <source>
        <dbReference type="Proteomes" id="UP000677054"/>
    </source>
</evidence>
<sequence>MMNSEVEKHPFQLRCITYLVPSIPVEFFETLVHLFEEKLGIPTSLIYESRGNGGPLADHEDPFKSDWAHVGFMSSSGYLRMKEEKWMSVELLPVSSVHIHKKKLTIPGVLVDVIVHSDTRDRIKEFMDLRGCKWAYTYSTSISSSILATYKLKQLGETSNFFGDHLVSGSHVNSINMVLMKQAEASAVDANALANWAAHNPRLATEISVVDTWGPTPPYAIVVSKSLPGELKSKLTEVLLNLHNDKKWTEKLNSFFVSHFLPIGDHVFTFEKDIASLVKDQGIDQRIYY</sequence>
<protein>
    <submittedName>
        <fullName evidence="1">Uncharacterized protein</fullName>
    </submittedName>
</protein>
<reference evidence="1" key="1">
    <citation type="submission" date="2020-11" db="EMBL/GenBank/DDBJ databases">
        <authorList>
            <person name="Tran Van P."/>
        </authorList>
    </citation>
    <scope>NUCLEOTIDE SEQUENCE</scope>
</reference>
<dbReference type="Proteomes" id="UP000677054">
    <property type="component" value="Unassembled WGS sequence"/>
</dbReference>
<gene>
    <name evidence="1" type="ORF">DSTB1V02_LOCUS3363</name>
</gene>
<dbReference type="PANTHER" id="PTHR35841:SF1">
    <property type="entry name" value="PHOSPHONATES-BINDING PERIPLASMIC PROTEIN"/>
    <property type="match status" value="1"/>
</dbReference>
<dbReference type="Pfam" id="PF12974">
    <property type="entry name" value="Phosphonate-bd"/>
    <property type="match status" value="1"/>
</dbReference>